<dbReference type="Proteomes" id="UP000772434">
    <property type="component" value="Unassembled WGS sequence"/>
</dbReference>
<dbReference type="AlphaFoldDB" id="A0A9P5PH84"/>
<name>A0A9P5PH84_9AGAR</name>
<evidence type="ECO:0000313" key="2">
    <source>
        <dbReference type="Proteomes" id="UP000772434"/>
    </source>
</evidence>
<reference evidence="1" key="1">
    <citation type="submission" date="2020-11" db="EMBL/GenBank/DDBJ databases">
        <authorList>
            <consortium name="DOE Joint Genome Institute"/>
            <person name="Ahrendt S."/>
            <person name="Riley R."/>
            <person name="Andreopoulos W."/>
            <person name="Labutti K."/>
            <person name="Pangilinan J."/>
            <person name="Ruiz-Duenas F.J."/>
            <person name="Barrasa J.M."/>
            <person name="Sanchez-Garcia M."/>
            <person name="Camarero S."/>
            <person name="Miyauchi S."/>
            <person name="Serrano A."/>
            <person name="Linde D."/>
            <person name="Babiker R."/>
            <person name="Drula E."/>
            <person name="Ayuso-Fernandez I."/>
            <person name="Pacheco R."/>
            <person name="Padilla G."/>
            <person name="Ferreira P."/>
            <person name="Barriuso J."/>
            <person name="Kellner H."/>
            <person name="Castanera R."/>
            <person name="Alfaro M."/>
            <person name="Ramirez L."/>
            <person name="Pisabarro A.G."/>
            <person name="Kuo A."/>
            <person name="Tritt A."/>
            <person name="Lipzen A."/>
            <person name="He G."/>
            <person name="Yan M."/>
            <person name="Ng V."/>
            <person name="Cullen D."/>
            <person name="Martin F."/>
            <person name="Rosso M.-N."/>
            <person name="Henrissat B."/>
            <person name="Hibbett D."/>
            <person name="Martinez A.T."/>
            <person name="Grigoriev I.V."/>
        </authorList>
    </citation>
    <scope>NUCLEOTIDE SEQUENCE</scope>
    <source>
        <strain evidence="1">AH 40177</strain>
    </source>
</reference>
<evidence type="ECO:0000313" key="1">
    <source>
        <dbReference type="EMBL" id="KAF9063127.1"/>
    </source>
</evidence>
<keyword evidence="2" id="KW-1185">Reference proteome</keyword>
<accession>A0A9P5PH84</accession>
<sequence length="152" mass="17268">MIRKTRTSVTLRLSSWINYPMRRLFFGLSDKCLGVVLSTFLGRQSKFKESAYLIKFLERADLFPKQLRMFLPIIPSSIILLPPLLPSSDDWNDTMRDLIRFRLHYPPSVTPTTLLCIYCVSTPLNPRRASIAGSRVCKSENLSCGQLIGGVS</sequence>
<comment type="caution">
    <text evidence="1">The sequence shown here is derived from an EMBL/GenBank/DDBJ whole genome shotgun (WGS) entry which is preliminary data.</text>
</comment>
<protein>
    <submittedName>
        <fullName evidence="1">Uncharacterized protein</fullName>
    </submittedName>
</protein>
<organism evidence="1 2">
    <name type="scientific">Rhodocollybia butyracea</name>
    <dbReference type="NCBI Taxonomy" id="206335"/>
    <lineage>
        <taxon>Eukaryota</taxon>
        <taxon>Fungi</taxon>
        <taxon>Dikarya</taxon>
        <taxon>Basidiomycota</taxon>
        <taxon>Agaricomycotina</taxon>
        <taxon>Agaricomycetes</taxon>
        <taxon>Agaricomycetidae</taxon>
        <taxon>Agaricales</taxon>
        <taxon>Marasmiineae</taxon>
        <taxon>Omphalotaceae</taxon>
        <taxon>Rhodocollybia</taxon>
    </lineage>
</organism>
<dbReference type="EMBL" id="JADNRY010000153">
    <property type="protein sequence ID" value="KAF9063127.1"/>
    <property type="molecule type" value="Genomic_DNA"/>
</dbReference>
<gene>
    <name evidence="1" type="ORF">BDP27DRAFT_251611</name>
</gene>
<proteinExistence type="predicted"/>